<protein>
    <submittedName>
        <fullName evidence="2">Putative ribosomally synthesized peptide with SipW-like signal peptide</fullName>
    </submittedName>
</protein>
<sequence>MDNAVTVSGEGRRRQSFRRARAILAGGLVVGVGAAVTLAAWNDSEFATGTFTAGAFNLEGSTNGTAYAEHAAAGSAATLGFTVNPTNLAPADIVYAPFSVRLDAATTRDATVTLSHETATGTNANLTYTVVKTASPTCDATAVTGGTVLVPAGTALGTVPAGVTLSLTAGSGVAGTPAHLCFAVTAGNIAQGQTGSVTWKFAAGSV</sequence>
<proteinExistence type="predicted"/>
<dbReference type="InterPro" id="IPR023833">
    <property type="entry name" value="Signal_pept_SipW-depend-type"/>
</dbReference>
<gene>
    <name evidence="2" type="ORF">FB466_1574</name>
</gene>
<feature type="transmembrane region" description="Helical" evidence="1">
    <location>
        <begin position="22"/>
        <end position="41"/>
    </location>
</feature>
<keyword evidence="1" id="KW-0812">Transmembrane</keyword>
<evidence type="ECO:0000256" key="1">
    <source>
        <dbReference type="SAM" id="Phobius"/>
    </source>
</evidence>
<dbReference type="NCBIfam" id="TIGR04088">
    <property type="entry name" value="cognate_SipW"/>
    <property type="match status" value="1"/>
</dbReference>
<keyword evidence="1" id="KW-1133">Transmembrane helix</keyword>
<dbReference type="AlphaFoldDB" id="A0A543HY82"/>
<evidence type="ECO:0000313" key="3">
    <source>
        <dbReference type="Proteomes" id="UP000318331"/>
    </source>
</evidence>
<dbReference type="Proteomes" id="UP000318331">
    <property type="component" value="Unassembled WGS sequence"/>
</dbReference>
<organism evidence="2 3">
    <name type="scientific">Klugiella xanthotipulae</name>
    <dbReference type="NCBI Taxonomy" id="244735"/>
    <lineage>
        <taxon>Bacteria</taxon>
        <taxon>Bacillati</taxon>
        <taxon>Actinomycetota</taxon>
        <taxon>Actinomycetes</taxon>
        <taxon>Micrococcales</taxon>
        <taxon>Microbacteriaceae</taxon>
        <taxon>Klugiella</taxon>
    </lineage>
</organism>
<dbReference type="OrthoDB" id="5070303at2"/>
<dbReference type="EMBL" id="VFPN01000002">
    <property type="protein sequence ID" value="TQM63314.1"/>
    <property type="molecule type" value="Genomic_DNA"/>
</dbReference>
<keyword evidence="1" id="KW-0472">Membrane</keyword>
<comment type="caution">
    <text evidence="2">The sequence shown here is derived from an EMBL/GenBank/DDBJ whole genome shotgun (WGS) entry which is preliminary data.</text>
</comment>
<reference evidence="2 3" key="1">
    <citation type="submission" date="2019-06" db="EMBL/GenBank/DDBJ databases">
        <title>Sequencing the genomes of 1000 actinobacteria strains.</title>
        <authorList>
            <person name="Klenk H.-P."/>
        </authorList>
    </citation>
    <scope>NUCLEOTIDE SEQUENCE [LARGE SCALE GENOMIC DNA]</scope>
    <source>
        <strain evidence="2 3">DSM 18031</strain>
    </source>
</reference>
<name>A0A543HY82_9MICO</name>
<evidence type="ECO:0000313" key="2">
    <source>
        <dbReference type="EMBL" id="TQM63314.1"/>
    </source>
</evidence>
<accession>A0A543HY82</accession>
<keyword evidence="3" id="KW-1185">Reference proteome</keyword>
<dbReference type="RefSeq" id="WP_141917340.1">
    <property type="nucleotide sequence ID" value="NZ_BAAAYS010000025.1"/>
</dbReference>